<dbReference type="GO" id="GO:0006006">
    <property type="term" value="P:glucose metabolic process"/>
    <property type="evidence" value="ECO:0007669"/>
    <property type="project" value="TreeGrafter"/>
</dbReference>
<name>A0A9X1S6X5_9MICC</name>
<dbReference type="GO" id="GO:0030246">
    <property type="term" value="F:carbohydrate binding"/>
    <property type="evidence" value="ECO:0007669"/>
    <property type="project" value="InterPro"/>
</dbReference>
<dbReference type="NCBIfam" id="NF011719">
    <property type="entry name" value="PRK15172.1"/>
    <property type="match status" value="1"/>
</dbReference>
<dbReference type="SUPFAM" id="SSF74650">
    <property type="entry name" value="Galactose mutarotase-like"/>
    <property type="match status" value="1"/>
</dbReference>
<dbReference type="PANTHER" id="PTHR10091">
    <property type="entry name" value="ALDOSE-1-EPIMERASE"/>
    <property type="match status" value="1"/>
</dbReference>
<protein>
    <submittedName>
        <fullName evidence="1">Aldose-1-epimerase</fullName>
    </submittedName>
</protein>
<evidence type="ECO:0000313" key="1">
    <source>
        <dbReference type="EMBL" id="MCC3269412.1"/>
    </source>
</evidence>
<comment type="caution">
    <text evidence="1">The sequence shown here is derived from an EMBL/GenBank/DDBJ whole genome shotgun (WGS) entry which is preliminary data.</text>
</comment>
<dbReference type="InterPro" id="IPR037480">
    <property type="entry name" value="YihR-like"/>
</dbReference>
<dbReference type="Proteomes" id="UP001139264">
    <property type="component" value="Unassembled WGS sequence"/>
</dbReference>
<dbReference type="GO" id="GO:0004034">
    <property type="term" value="F:aldose 1-epimerase activity"/>
    <property type="evidence" value="ECO:0007669"/>
    <property type="project" value="TreeGrafter"/>
</dbReference>
<sequence>MNRPTSPNGRIISLRAGDYTAGIAAVGAGIQSLSHGRHSLVLPFDPDKVPHAYAGKTLAPWPNRIGGGKYVFRGRTYEVPVNEASTGTALHGLVVWDEWQVAEESAGSVILANMLHGQPGYPHQLHLWAEFSLDADSGLTVTIQAANVGRTAAPYGVSSHPYLAAGDKAVDECEVSFTAAQVLMTDDRLLPLELKETAGSEFDFSQPRVLGGMSLDHAFTGLSDDGWQVRLRDPATGAATVLSTPAGPEGSAWLQVYSGEELGRRGMAVEPMTCPPDAFNTGTDLIVLEPGDEHRFSYSISAG</sequence>
<dbReference type="Gene3D" id="2.70.98.10">
    <property type="match status" value="1"/>
</dbReference>
<dbReference type="InterPro" id="IPR008183">
    <property type="entry name" value="Aldose_1/G6P_1-epimerase"/>
</dbReference>
<dbReference type="Pfam" id="PF01263">
    <property type="entry name" value="Aldose_epim"/>
    <property type="match status" value="1"/>
</dbReference>
<accession>A0A9X1S6X5</accession>
<dbReference type="AlphaFoldDB" id="A0A9X1S6X5"/>
<gene>
    <name evidence="1" type="ORF">LJ751_08545</name>
</gene>
<proteinExistence type="predicted"/>
<dbReference type="PANTHER" id="PTHR10091:SF0">
    <property type="entry name" value="GALACTOSE MUTAROTASE"/>
    <property type="match status" value="1"/>
</dbReference>
<evidence type="ECO:0000313" key="2">
    <source>
        <dbReference type="Proteomes" id="UP001139264"/>
    </source>
</evidence>
<dbReference type="GO" id="GO:0033499">
    <property type="term" value="P:galactose catabolic process via UDP-galactose, Leloir pathway"/>
    <property type="evidence" value="ECO:0007669"/>
    <property type="project" value="TreeGrafter"/>
</dbReference>
<dbReference type="RefSeq" id="WP_227907843.1">
    <property type="nucleotide sequence ID" value="NZ_CP095461.1"/>
</dbReference>
<dbReference type="EMBL" id="JAJFZP010000006">
    <property type="protein sequence ID" value="MCC3269412.1"/>
    <property type="molecule type" value="Genomic_DNA"/>
</dbReference>
<organism evidence="1 2">
    <name type="scientific">Arthrobacter gengyunqii</name>
    <dbReference type="NCBI Taxonomy" id="2886940"/>
    <lineage>
        <taxon>Bacteria</taxon>
        <taxon>Bacillati</taxon>
        <taxon>Actinomycetota</taxon>
        <taxon>Actinomycetes</taxon>
        <taxon>Micrococcales</taxon>
        <taxon>Micrococcaceae</taxon>
        <taxon>Arthrobacter</taxon>
    </lineage>
</organism>
<dbReference type="InterPro" id="IPR014718">
    <property type="entry name" value="GH-type_carb-bd"/>
</dbReference>
<dbReference type="CDD" id="cd09022">
    <property type="entry name" value="Aldose_epim_Ec_YihR"/>
    <property type="match status" value="1"/>
</dbReference>
<reference evidence="1" key="1">
    <citation type="submission" date="2021-10" db="EMBL/GenBank/DDBJ databases">
        <title>Novel species in genus Arthrobacter.</title>
        <authorList>
            <person name="Liu Y."/>
        </authorList>
    </citation>
    <scope>NUCLEOTIDE SEQUENCE</scope>
    <source>
        <strain evidence="1">Zg-Y809</strain>
    </source>
</reference>
<dbReference type="InterPro" id="IPR011013">
    <property type="entry name" value="Gal_mutarotase_sf_dom"/>
</dbReference>